<feature type="transmembrane region" description="Helical" evidence="16">
    <location>
        <begin position="101"/>
        <end position="122"/>
    </location>
</feature>
<dbReference type="PRINTS" id="PR00238">
    <property type="entry name" value="OPSIN"/>
</dbReference>
<evidence type="ECO:0000256" key="5">
    <source>
        <dbReference type="ARBA" id="ARBA00022606"/>
    </source>
</evidence>
<dbReference type="GO" id="GO:0007602">
    <property type="term" value="P:phototransduction"/>
    <property type="evidence" value="ECO:0007669"/>
    <property type="project" value="UniProtKB-KW"/>
</dbReference>
<feature type="transmembrane region" description="Helical" evidence="16">
    <location>
        <begin position="26"/>
        <end position="49"/>
    </location>
</feature>
<evidence type="ECO:0000313" key="18">
    <source>
        <dbReference type="EMBL" id="KAA8590978.1"/>
    </source>
</evidence>
<reference evidence="18 19" key="1">
    <citation type="submission" date="2019-08" db="EMBL/GenBank/DDBJ databases">
        <title>A chromosome-level genome assembly, high-density linkage maps, and genome scans reveal the genomic architecture of hybrid incompatibilities underlying speciation via character displacement in darters (Percidae: Etheostominae).</title>
        <authorList>
            <person name="Moran R.L."/>
            <person name="Catchen J.M."/>
            <person name="Fuller R.C."/>
        </authorList>
    </citation>
    <scope>NUCLEOTIDE SEQUENCE [LARGE SCALE GENOMIC DNA]</scope>
    <source>
        <strain evidence="18">EspeVRDwgs_2016</strain>
        <tissue evidence="18">Muscle</tissue>
    </source>
</reference>
<dbReference type="AlphaFoldDB" id="A0A5J5D8G6"/>
<dbReference type="PROSITE" id="PS00238">
    <property type="entry name" value="OPSIN"/>
    <property type="match status" value="1"/>
</dbReference>
<dbReference type="GO" id="GO:0009881">
    <property type="term" value="F:photoreceptor activity"/>
    <property type="evidence" value="ECO:0007669"/>
    <property type="project" value="UniProtKB-KW"/>
</dbReference>
<dbReference type="InterPro" id="IPR017452">
    <property type="entry name" value="GPCR_Rhodpsn_7TM"/>
</dbReference>
<dbReference type="PRINTS" id="PR00237">
    <property type="entry name" value="GPCRRHODOPSN"/>
</dbReference>
<evidence type="ECO:0000256" key="14">
    <source>
        <dbReference type="ARBA" id="ARBA00023224"/>
    </source>
</evidence>
<evidence type="ECO:0000256" key="15">
    <source>
        <dbReference type="ARBA" id="ARBA00023273"/>
    </source>
</evidence>
<feature type="transmembrane region" description="Helical" evidence="16">
    <location>
        <begin position="134"/>
        <end position="155"/>
    </location>
</feature>
<comment type="subcellular location">
    <subcellularLocation>
        <location evidence="2">Cell projection</location>
        <location evidence="2">Cilium</location>
        <location evidence="2">Photoreceptor outer segment</location>
    </subcellularLocation>
    <subcellularLocation>
        <location evidence="1 16">Membrane</location>
        <topology evidence="1 16">Multi-pass membrane protein</topology>
    </subcellularLocation>
</comment>
<keyword evidence="5 16" id="KW-0716">Sensory transduction</keyword>
<keyword evidence="19" id="KW-1185">Reference proteome</keyword>
<evidence type="ECO:0000256" key="1">
    <source>
        <dbReference type="ARBA" id="ARBA00004141"/>
    </source>
</evidence>
<evidence type="ECO:0000256" key="6">
    <source>
        <dbReference type="ARBA" id="ARBA00022692"/>
    </source>
</evidence>
<dbReference type="InterPro" id="IPR027430">
    <property type="entry name" value="Retinal_BS"/>
</dbReference>
<evidence type="ECO:0000256" key="7">
    <source>
        <dbReference type="ARBA" id="ARBA00022925"/>
    </source>
</evidence>
<feature type="domain" description="G-protein coupled receptors family 1 profile" evidence="17">
    <location>
        <begin position="43"/>
        <end position="294"/>
    </location>
</feature>
<dbReference type="InterPro" id="IPR001760">
    <property type="entry name" value="Opsin"/>
</dbReference>
<dbReference type="Gene3D" id="1.20.1070.10">
    <property type="entry name" value="Rhodopsin 7-helix transmembrane proteins"/>
    <property type="match status" value="1"/>
</dbReference>
<feature type="transmembrane region" description="Helical" evidence="16">
    <location>
        <begin position="61"/>
        <end position="81"/>
    </location>
</feature>
<sequence length="390" mass="43124">MEHLHDGNSSSSHSSVNTELMSRNGYTVLAVIMGVFSVAGITLNVLVIVVTIRHKKLRQPLSYALVNLAICDLGCAVFGGLPTTVTNAMGYFSLGRVGCVLEAFAVSFFGIAGLCTVGVISLERYIVVCYPMGAVLFQTRHAVAGVLLSWLWSFVWNTPPLFGWGSYELEGVKTSCAPNWYSRDVGNMSYIIIYFSFCFAVPFSIIIVSYSRLLWTLHQVTKLQISDAGSTNRVEVQVARMIVVMVLAFLVTWLPYASMALAVIIDSSLYIDPISATIPLYLAKSSTVYNPIIYIFMNRQFRGYTIPIVLCGWNPWSSDSEITEGDSTMASFNKSQRVSTKESLKELNSLMQQVLFKYRVSPPPPKRCPLLDSSCSSSKENLVFSHFSSS</sequence>
<feature type="transmembrane region" description="Helical" evidence="16">
    <location>
        <begin position="191"/>
        <end position="215"/>
    </location>
</feature>
<dbReference type="SUPFAM" id="SSF81321">
    <property type="entry name" value="Family A G protein-coupled receptor-like"/>
    <property type="match status" value="1"/>
</dbReference>
<keyword evidence="6 16" id="KW-0812">Transmembrane</keyword>
<keyword evidence="10 16" id="KW-0297">G-protein coupled receptor</keyword>
<comment type="similarity">
    <text evidence="16">Belongs to the G-protein coupled receptor 1 family. Opsin subfamily.</text>
</comment>
<protein>
    <recommendedName>
        <fullName evidence="3">Rhodopsin</fullName>
    </recommendedName>
</protein>
<keyword evidence="7 16" id="KW-0681">Retinal protein</keyword>
<dbReference type="FunFam" id="1.20.1070.10:FF:000391">
    <property type="entry name" value="Parapinopsin b"/>
    <property type="match status" value="1"/>
</dbReference>
<dbReference type="GO" id="GO:0004930">
    <property type="term" value="F:G protein-coupled receptor activity"/>
    <property type="evidence" value="ECO:0007669"/>
    <property type="project" value="UniProtKB-KW"/>
</dbReference>
<keyword evidence="9 16" id="KW-0157">Chromophore</keyword>
<feature type="non-terminal residue" evidence="18">
    <location>
        <position position="390"/>
    </location>
</feature>
<proteinExistence type="inferred from homology"/>
<feature type="transmembrane region" description="Helical" evidence="16">
    <location>
        <begin position="277"/>
        <end position="297"/>
    </location>
</feature>
<dbReference type="Pfam" id="PF00001">
    <property type="entry name" value="7tm_1"/>
    <property type="match status" value="1"/>
</dbReference>
<evidence type="ECO:0000256" key="10">
    <source>
        <dbReference type="ARBA" id="ARBA00023040"/>
    </source>
</evidence>
<dbReference type="PANTHER" id="PTHR24240">
    <property type="entry name" value="OPSIN"/>
    <property type="match status" value="1"/>
</dbReference>
<evidence type="ECO:0000256" key="2">
    <source>
        <dbReference type="ARBA" id="ARBA00004504"/>
    </source>
</evidence>
<dbReference type="Proteomes" id="UP000327493">
    <property type="component" value="Chromosome 7"/>
</dbReference>
<dbReference type="PROSITE" id="PS50262">
    <property type="entry name" value="G_PROTEIN_RECEP_F1_2"/>
    <property type="match status" value="1"/>
</dbReference>
<evidence type="ECO:0000256" key="8">
    <source>
        <dbReference type="ARBA" id="ARBA00022989"/>
    </source>
</evidence>
<keyword evidence="14 16" id="KW-0807">Transducer</keyword>
<keyword evidence="15" id="KW-0966">Cell projection</keyword>
<keyword evidence="11 16" id="KW-0472">Membrane</keyword>
<gene>
    <name evidence="18" type="ORF">FQN60_001921</name>
</gene>
<comment type="caution">
    <text evidence="18">The sequence shown here is derived from an EMBL/GenBank/DDBJ whole genome shotgun (WGS) entry which is preliminary data.</text>
</comment>
<evidence type="ECO:0000259" key="17">
    <source>
        <dbReference type="PROSITE" id="PS50262"/>
    </source>
</evidence>
<dbReference type="GO" id="GO:0016020">
    <property type="term" value="C:membrane"/>
    <property type="evidence" value="ECO:0007669"/>
    <property type="project" value="UniProtKB-SubCell"/>
</dbReference>
<accession>A0A5J5D8G6</accession>
<evidence type="ECO:0000256" key="12">
    <source>
        <dbReference type="ARBA" id="ARBA00023157"/>
    </source>
</evidence>
<keyword evidence="12" id="KW-1015">Disulfide bond</keyword>
<evidence type="ECO:0000256" key="3">
    <source>
        <dbReference type="ARBA" id="ARBA00013487"/>
    </source>
</evidence>
<dbReference type="InterPro" id="IPR050125">
    <property type="entry name" value="GPCR_opsins"/>
</dbReference>
<keyword evidence="4 16" id="KW-0600">Photoreceptor protein</keyword>
<dbReference type="PROSITE" id="PS00237">
    <property type="entry name" value="G_PROTEIN_RECEP_F1_1"/>
    <property type="match status" value="1"/>
</dbReference>
<evidence type="ECO:0000256" key="13">
    <source>
        <dbReference type="ARBA" id="ARBA00023170"/>
    </source>
</evidence>
<keyword evidence="8 16" id="KW-1133">Transmembrane helix</keyword>
<dbReference type="GO" id="GO:0001750">
    <property type="term" value="C:photoreceptor outer segment"/>
    <property type="evidence" value="ECO:0007669"/>
    <property type="project" value="UniProtKB-SubCell"/>
</dbReference>
<dbReference type="EMBL" id="VOFY01000007">
    <property type="protein sequence ID" value="KAA8590978.1"/>
    <property type="molecule type" value="Genomic_DNA"/>
</dbReference>
<evidence type="ECO:0000313" key="19">
    <source>
        <dbReference type="Proteomes" id="UP000327493"/>
    </source>
</evidence>
<evidence type="ECO:0000256" key="9">
    <source>
        <dbReference type="ARBA" id="ARBA00022991"/>
    </source>
</evidence>
<dbReference type="GO" id="GO:0007601">
    <property type="term" value="P:visual perception"/>
    <property type="evidence" value="ECO:0007669"/>
    <property type="project" value="InterPro"/>
</dbReference>
<dbReference type="InterPro" id="IPR000276">
    <property type="entry name" value="GPCR_Rhodpsn"/>
</dbReference>
<evidence type="ECO:0000256" key="16">
    <source>
        <dbReference type="RuleBase" id="RU004951"/>
    </source>
</evidence>
<evidence type="ECO:0000256" key="4">
    <source>
        <dbReference type="ARBA" id="ARBA00022543"/>
    </source>
</evidence>
<keyword evidence="13 16" id="KW-0675">Receptor</keyword>
<name>A0A5J5D8G6_9PERO</name>
<evidence type="ECO:0000256" key="11">
    <source>
        <dbReference type="ARBA" id="ARBA00023136"/>
    </source>
</evidence>
<organism evidence="18 19">
    <name type="scientific">Etheostoma spectabile</name>
    <name type="common">orangethroat darter</name>
    <dbReference type="NCBI Taxonomy" id="54343"/>
    <lineage>
        <taxon>Eukaryota</taxon>
        <taxon>Metazoa</taxon>
        <taxon>Chordata</taxon>
        <taxon>Craniata</taxon>
        <taxon>Vertebrata</taxon>
        <taxon>Euteleostomi</taxon>
        <taxon>Actinopterygii</taxon>
        <taxon>Neopterygii</taxon>
        <taxon>Teleostei</taxon>
        <taxon>Neoteleostei</taxon>
        <taxon>Acanthomorphata</taxon>
        <taxon>Eupercaria</taxon>
        <taxon>Perciformes</taxon>
        <taxon>Percoidei</taxon>
        <taxon>Percidae</taxon>
        <taxon>Etheostomatinae</taxon>
        <taxon>Etheostoma</taxon>
    </lineage>
</organism>
<feature type="transmembrane region" description="Helical" evidence="16">
    <location>
        <begin position="242"/>
        <end position="265"/>
    </location>
</feature>